<protein>
    <recommendedName>
        <fullName evidence="4 5">Pyrroline-5-carboxylate reductase</fullName>
        <shortName evidence="4">P5C reductase</shortName>
        <shortName evidence="4">P5CR</shortName>
        <ecNumber evidence="4 5">1.5.1.2</ecNumber>
    </recommendedName>
    <alternativeName>
        <fullName evidence="4">PCA reductase</fullName>
    </alternativeName>
</protein>
<organism evidence="8 9">
    <name type="scientific">Georgenia alba</name>
    <dbReference type="NCBI Taxonomy" id="2233858"/>
    <lineage>
        <taxon>Bacteria</taxon>
        <taxon>Bacillati</taxon>
        <taxon>Actinomycetota</taxon>
        <taxon>Actinomycetes</taxon>
        <taxon>Micrococcales</taxon>
        <taxon>Bogoriellaceae</taxon>
        <taxon>Georgenia</taxon>
    </lineage>
</organism>
<accession>A0ABW2Q6T3</accession>
<keyword evidence="4" id="KW-0641">Proline biosynthesis</keyword>
<dbReference type="RefSeq" id="WP_382393350.1">
    <property type="nucleotide sequence ID" value="NZ_JBHTCQ010000001.1"/>
</dbReference>
<dbReference type="EMBL" id="JBHTCQ010000001">
    <property type="protein sequence ID" value="MFC7405219.1"/>
    <property type="molecule type" value="Genomic_DNA"/>
</dbReference>
<keyword evidence="2 4" id="KW-0521">NADP</keyword>
<name>A0ABW2Q6T3_9MICO</name>
<comment type="similarity">
    <text evidence="1 4">Belongs to the pyrroline-5-carboxylate reductase family.</text>
</comment>
<evidence type="ECO:0000256" key="1">
    <source>
        <dbReference type="ARBA" id="ARBA00005525"/>
    </source>
</evidence>
<evidence type="ECO:0000313" key="9">
    <source>
        <dbReference type="Proteomes" id="UP001596455"/>
    </source>
</evidence>
<evidence type="ECO:0000259" key="6">
    <source>
        <dbReference type="Pfam" id="PF03807"/>
    </source>
</evidence>
<sequence length="268" mass="26560">MKVGFIGAGNMAGAIVRGAAGKAVAPQDVVVSSLHGRSAQALAAETGVAAASDNLEVVERVGPGGLVVLAVKPHLVAEVVPPLRDALAAQGSLVASLAAGLTLPTLESLLPDGQAVVRVMPNVNALVGAGMAAVCGNAATTEDQVRSVVALFESVGAATVLPERLFPAYAAVAGSAPAWSALFVEALARAAVKNGMPKAQAVSIAAQMLLGTARTLLETDTAPTQLADMVSSPGGTTIAGTVALEDAGFSAAVARCVQAAIDRDRELA</sequence>
<comment type="function">
    <text evidence="4">Catalyzes the reduction of 1-pyrroline-5-carboxylate (PCA) to L-proline.</text>
</comment>
<dbReference type="InterPro" id="IPR008927">
    <property type="entry name" value="6-PGluconate_DH-like_C_sf"/>
</dbReference>
<comment type="pathway">
    <text evidence="4">Amino-acid biosynthesis; L-proline biosynthesis; L-proline from L-glutamate 5-semialdehyde: step 1/1.</text>
</comment>
<comment type="caution">
    <text evidence="8">The sequence shown here is derived from an EMBL/GenBank/DDBJ whole genome shotgun (WGS) entry which is preliminary data.</text>
</comment>
<dbReference type="InterPro" id="IPR029036">
    <property type="entry name" value="P5CR_dimer"/>
</dbReference>
<keyword evidence="4" id="KW-0028">Amino-acid biosynthesis</keyword>
<dbReference type="Pfam" id="PF14748">
    <property type="entry name" value="P5CR_dimer"/>
    <property type="match status" value="1"/>
</dbReference>
<dbReference type="SUPFAM" id="SSF51735">
    <property type="entry name" value="NAD(P)-binding Rossmann-fold domains"/>
    <property type="match status" value="1"/>
</dbReference>
<dbReference type="PIRSF" id="PIRSF000193">
    <property type="entry name" value="Pyrrol-5-carb_rd"/>
    <property type="match status" value="1"/>
</dbReference>
<evidence type="ECO:0000256" key="4">
    <source>
        <dbReference type="HAMAP-Rule" id="MF_01925"/>
    </source>
</evidence>
<dbReference type="InterPro" id="IPR036291">
    <property type="entry name" value="NAD(P)-bd_dom_sf"/>
</dbReference>
<evidence type="ECO:0000256" key="3">
    <source>
        <dbReference type="ARBA" id="ARBA00023002"/>
    </source>
</evidence>
<evidence type="ECO:0000259" key="7">
    <source>
        <dbReference type="Pfam" id="PF14748"/>
    </source>
</evidence>
<comment type="catalytic activity">
    <reaction evidence="4">
        <text>L-proline + NAD(+) = (S)-1-pyrroline-5-carboxylate + NADH + 2 H(+)</text>
        <dbReference type="Rhea" id="RHEA:14105"/>
        <dbReference type="ChEBI" id="CHEBI:15378"/>
        <dbReference type="ChEBI" id="CHEBI:17388"/>
        <dbReference type="ChEBI" id="CHEBI:57540"/>
        <dbReference type="ChEBI" id="CHEBI:57945"/>
        <dbReference type="ChEBI" id="CHEBI:60039"/>
        <dbReference type="EC" id="1.5.1.2"/>
    </reaction>
</comment>
<feature type="domain" description="Pyrroline-5-carboxylate reductase catalytic N-terminal" evidence="6">
    <location>
        <begin position="2"/>
        <end position="100"/>
    </location>
</feature>
<dbReference type="Gene3D" id="3.40.50.720">
    <property type="entry name" value="NAD(P)-binding Rossmann-like Domain"/>
    <property type="match status" value="1"/>
</dbReference>
<dbReference type="PANTHER" id="PTHR11645">
    <property type="entry name" value="PYRROLINE-5-CARBOXYLATE REDUCTASE"/>
    <property type="match status" value="1"/>
</dbReference>
<gene>
    <name evidence="4 8" type="primary">proC</name>
    <name evidence="8" type="ORF">ACFQQL_08880</name>
</gene>
<feature type="domain" description="Pyrroline-5-carboxylate reductase dimerisation" evidence="7">
    <location>
        <begin position="163"/>
        <end position="267"/>
    </location>
</feature>
<keyword evidence="9" id="KW-1185">Reference proteome</keyword>
<dbReference type="HAMAP" id="MF_01925">
    <property type="entry name" value="P5C_reductase"/>
    <property type="match status" value="1"/>
</dbReference>
<dbReference type="SUPFAM" id="SSF48179">
    <property type="entry name" value="6-phosphogluconate dehydrogenase C-terminal domain-like"/>
    <property type="match status" value="1"/>
</dbReference>
<dbReference type="InterPro" id="IPR000304">
    <property type="entry name" value="Pyrroline-COOH_reductase"/>
</dbReference>
<proteinExistence type="inferred from homology"/>
<dbReference type="EC" id="1.5.1.2" evidence="4 5"/>
<dbReference type="PANTHER" id="PTHR11645:SF0">
    <property type="entry name" value="PYRROLINE-5-CARBOXYLATE REDUCTASE 3"/>
    <property type="match status" value="1"/>
</dbReference>
<dbReference type="NCBIfam" id="TIGR00112">
    <property type="entry name" value="proC"/>
    <property type="match status" value="1"/>
</dbReference>
<reference evidence="9" key="1">
    <citation type="journal article" date="2019" name="Int. J. Syst. Evol. Microbiol.">
        <title>The Global Catalogue of Microorganisms (GCM) 10K type strain sequencing project: providing services to taxonomists for standard genome sequencing and annotation.</title>
        <authorList>
            <consortium name="The Broad Institute Genomics Platform"/>
            <consortium name="The Broad Institute Genome Sequencing Center for Infectious Disease"/>
            <person name="Wu L."/>
            <person name="Ma J."/>
        </authorList>
    </citation>
    <scope>NUCLEOTIDE SEQUENCE [LARGE SCALE GENOMIC DNA]</scope>
    <source>
        <strain evidence="9">JCM 1490</strain>
    </source>
</reference>
<dbReference type="Pfam" id="PF03807">
    <property type="entry name" value="F420_oxidored"/>
    <property type="match status" value="1"/>
</dbReference>
<evidence type="ECO:0000256" key="2">
    <source>
        <dbReference type="ARBA" id="ARBA00022857"/>
    </source>
</evidence>
<comment type="subcellular location">
    <subcellularLocation>
        <location evidence="4">Cytoplasm</location>
    </subcellularLocation>
</comment>
<dbReference type="InterPro" id="IPR028939">
    <property type="entry name" value="P5C_Rdtase_cat_N"/>
</dbReference>
<dbReference type="Gene3D" id="1.10.3730.10">
    <property type="entry name" value="ProC C-terminal domain-like"/>
    <property type="match status" value="1"/>
</dbReference>
<comment type="catalytic activity">
    <reaction evidence="4">
        <text>L-proline + NADP(+) = (S)-1-pyrroline-5-carboxylate + NADPH + 2 H(+)</text>
        <dbReference type="Rhea" id="RHEA:14109"/>
        <dbReference type="ChEBI" id="CHEBI:15378"/>
        <dbReference type="ChEBI" id="CHEBI:17388"/>
        <dbReference type="ChEBI" id="CHEBI:57783"/>
        <dbReference type="ChEBI" id="CHEBI:58349"/>
        <dbReference type="ChEBI" id="CHEBI:60039"/>
        <dbReference type="EC" id="1.5.1.2"/>
    </reaction>
</comment>
<evidence type="ECO:0000256" key="5">
    <source>
        <dbReference type="NCBIfam" id="TIGR00112"/>
    </source>
</evidence>
<dbReference type="GO" id="GO:0004735">
    <property type="term" value="F:pyrroline-5-carboxylate reductase activity"/>
    <property type="evidence" value="ECO:0007669"/>
    <property type="project" value="UniProtKB-EC"/>
</dbReference>
<evidence type="ECO:0000313" key="8">
    <source>
        <dbReference type="EMBL" id="MFC7405219.1"/>
    </source>
</evidence>
<keyword evidence="3 4" id="KW-0560">Oxidoreductase</keyword>
<keyword evidence="4" id="KW-0963">Cytoplasm</keyword>
<dbReference type="Proteomes" id="UP001596455">
    <property type="component" value="Unassembled WGS sequence"/>
</dbReference>